<sequence>MKTSFLLSIIIVLTGCSLGTSREIKTAEKLLNQFQCNNIETNELAHSAINIYHEHALSTSKQKAVQYVESYKLGQALFKIPLDEVVQQQYEIYTTACESLGGVQSPTVKTNEP</sequence>
<dbReference type="EMBL" id="SGSQ01000031">
    <property type="protein sequence ID" value="RZG43662.1"/>
    <property type="molecule type" value="Genomic_DNA"/>
</dbReference>
<name>A0A385C183_9GAMM</name>
<dbReference type="STRING" id="1879050.GCA_001696605_00715"/>
<evidence type="ECO:0000313" key="2">
    <source>
        <dbReference type="Proteomes" id="UP000293863"/>
    </source>
</evidence>
<gene>
    <name evidence="1" type="ORF">EXU28_16905</name>
</gene>
<dbReference type="Proteomes" id="UP000293863">
    <property type="component" value="Unassembled WGS sequence"/>
</dbReference>
<reference evidence="1 2" key="1">
    <citation type="submission" date="2019-02" db="EMBL/GenBank/DDBJ databases">
        <title>The Batch Genome Submission of Acinetobacter spp. strains.</title>
        <authorList>
            <person name="Qin J."/>
            <person name="Hu Y."/>
            <person name="Ye H."/>
            <person name="Wei L."/>
            <person name="Feng Y."/>
            <person name="Zong Z."/>
        </authorList>
    </citation>
    <scope>NUCLEOTIDE SEQUENCE [LARGE SCALE GENOMIC DNA]</scope>
    <source>
        <strain evidence="1 2">WCHAW060049</strain>
    </source>
</reference>
<protein>
    <submittedName>
        <fullName evidence="1">Uncharacterized protein</fullName>
    </submittedName>
</protein>
<dbReference type="PROSITE" id="PS51257">
    <property type="entry name" value="PROKAR_LIPOPROTEIN"/>
    <property type="match status" value="1"/>
</dbReference>
<organism evidence="1 2">
    <name type="scientific">Acinetobacter wuhouensis</name>
    <dbReference type="NCBI Taxonomy" id="1879050"/>
    <lineage>
        <taxon>Bacteria</taxon>
        <taxon>Pseudomonadati</taxon>
        <taxon>Pseudomonadota</taxon>
        <taxon>Gammaproteobacteria</taxon>
        <taxon>Moraxellales</taxon>
        <taxon>Moraxellaceae</taxon>
        <taxon>Acinetobacter</taxon>
    </lineage>
</organism>
<keyword evidence="2" id="KW-1185">Reference proteome</keyword>
<dbReference type="AlphaFoldDB" id="A0A385C183"/>
<evidence type="ECO:0000313" key="1">
    <source>
        <dbReference type="EMBL" id="RZG43662.1"/>
    </source>
</evidence>
<proteinExistence type="predicted"/>
<dbReference type="OrthoDB" id="6704475at2"/>
<dbReference type="RefSeq" id="WP_068973471.1">
    <property type="nucleotide sequence ID" value="NZ_CP031716.1"/>
</dbReference>
<comment type="caution">
    <text evidence="1">The sequence shown here is derived from an EMBL/GenBank/DDBJ whole genome shotgun (WGS) entry which is preliminary data.</text>
</comment>
<dbReference type="KEGG" id="awu:BEN71_04970"/>
<accession>A0A385C183</accession>